<evidence type="ECO:0000313" key="1">
    <source>
        <dbReference type="EMBL" id="ASK26781.1"/>
    </source>
</evidence>
<gene>
    <name evidence="1" type="ORF">BG910_02625</name>
</gene>
<organism evidence="1 2">
    <name type="scientific">Neisseria chenwenguii</name>
    <dbReference type="NCBI Taxonomy" id="1853278"/>
    <lineage>
        <taxon>Bacteria</taxon>
        <taxon>Pseudomonadati</taxon>
        <taxon>Pseudomonadota</taxon>
        <taxon>Betaproteobacteria</taxon>
        <taxon>Neisseriales</taxon>
        <taxon>Neisseriaceae</taxon>
        <taxon>Neisseria</taxon>
    </lineage>
</organism>
<dbReference type="Proteomes" id="UP000198238">
    <property type="component" value="Chromosome"/>
</dbReference>
<accession>A0A220RZX1</accession>
<sequence>MPSEKFEMLSDGIKICTVMLCSGQSQPHLRGLSLKPKPIQSLFDLVTDPSKTVAYLIIYPASTIAHSMSYIIREIIATTYVFQFELIQFFHN</sequence>
<name>A0A220RZX1_9NEIS</name>
<evidence type="ECO:0000313" key="2">
    <source>
        <dbReference type="Proteomes" id="UP000198238"/>
    </source>
</evidence>
<reference evidence="1 2" key="1">
    <citation type="submission" date="2017-06" db="EMBL/GenBank/DDBJ databases">
        <title>Neisseria chenwenguii sp. nov., isolated from the intestinal contents of Tibetan Plateau Pika in Yushu, Qinghai Province, China.</title>
        <authorList>
            <person name="Zhang G."/>
        </authorList>
    </citation>
    <scope>NUCLEOTIDE SEQUENCE [LARGE SCALE GENOMIC DNA]</scope>
    <source>
        <strain evidence="1 2">10023</strain>
    </source>
</reference>
<proteinExistence type="predicted"/>
<dbReference type="AlphaFoldDB" id="A0A220RZX1"/>
<keyword evidence="2" id="KW-1185">Reference proteome</keyword>
<dbReference type="KEGG" id="nei:BG910_02625"/>
<protein>
    <submittedName>
        <fullName evidence="1">Uncharacterized protein</fullName>
    </submittedName>
</protein>
<dbReference type="EMBL" id="CP022278">
    <property type="protein sequence ID" value="ASK26781.1"/>
    <property type="molecule type" value="Genomic_DNA"/>
</dbReference>